<gene>
    <name evidence="1" type="ORF">G9B49_005202</name>
</gene>
<proteinExistence type="predicted"/>
<name>A0A742UGR1_SALER</name>
<evidence type="ECO:0000313" key="1">
    <source>
        <dbReference type="EMBL" id="HAF1616145.1"/>
    </source>
</evidence>
<protein>
    <submittedName>
        <fullName evidence="1">Uncharacterized protein</fullName>
    </submittedName>
</protein>
<reference evidence="1" key="1">
    <citation type="journal article" date="2018" name="Genome Biol.">
        <title>SKESA: strategic k-mer extension for scrupulous assemblies.</title>
        <authorList>
            <person name="Souvorov A."/>
            <person name="Agarwala R."/>
            <person name="Lipman D.J."/>
        </authorList>
    </citation>
    <scope>NUCLEOTIDE SEQUENCE</scope>
    <source>
        <strain evidence="1">MA.03-3818</strain>
    </source>
</reference>
<accession>A0A742UGR1</accession>
<organism evidence="1">
    <name type="scientific">Salmonella enterica</name>
    <name type="common">Salmonella choleraesuis</name>
    <dbReference type="NCBI Taxonomy" id="28901"/>
    <lineage>
        <taxon>Bacteria</taxon>
        <taxon>Pseudomonadati</taxon>
        <taxon>Pseudomonadota</taxon>
        <taxon>Gammaproteobacteria</taxon>
        <taxon>Enterobacterales</taxon>
        <taxon>Enterobacteriaceae</taxon>
        <taxon>Salmonella</taxon>
    </lineage>
</organism>
<comment type="caution">
    <text evidence="1">The sequence shown here is derived from an EMBL/GenBank/DDBJ whole genome shotgun (WGS) entry which is preliminary data.</text>
</comment>
<dbReference type="EMBL" id="DAAUKO010000021">
    <property type="protein sequence ID" value="HAF1616145.1"/>
    <property type="molecule type" value="Genomic_DNA"/>
</dbReference>
<dbReference type="AlphaFoldDB" id="A0A742UGR1"/>
<reference evidence="1" key="2">
    <citation type="submission" date="2020-02" db="EMBL/GenBank/DDBJ databases">
        <authorList>
            <consortium name="NCBI Pathogen Detection Project"/>
        </authorList>
    </citation>
    <scope>NUCLEOTIDE SEQUENCE</scope>
    <source>
        <strain evidence="1">MA.03-3818</strain>
    </source>
</reference>
<sequence>MAHKKLRVSVRLDTRDLQERLTDLIQANVITKDGFSNILRLLKGDFLSLRKYIVLADASSATGAGNIGEVIFKVEVDRFVDAIAAAIGAGDIEGYNITHS</sequence>